<keyword evidence="11" id="KW-0534">Nitrate assimilation</keyword>
<keyword evidence="6" id="KW-0479">Metal-binding</keyword>
<feature type="transmembrane region" description="Helical" evidence="13">
    <location>
        <begin position="124"/>
        <end position="144"/>
    </location>
</feature>
<dbReference type="InterPro" id="IPR023234">
    <property type="entry name" value="NarG-like_domain"/>
</dbReference>
<evidence type="ECO:0000256" key="7">
    <source>
        <dbReference type="ARBA" id="ARBA00022982"/>
    </source>
</evidence>
<dbReference type="InterPro" id="IPR003816">
    <property type="entry name" value="Nitrate_red_gam"/>
</dbReference>
<evidence type="ECO:0000256" key="5">
    <source>
        <dbReference type="ARBA" id="ARBA00022692"/>
    </source>
</evidence>
<evidence type="ECO:0000313" key="16">
    <source>
        <dbReference type="Proteomes" id="UP001162891"/>
    </source>
</evidence>
<feature type="transmembrane region" description="Helical" evidence="13">
    <location>
        <begin position="173"/>
        <end position="193"/>
    </location>
</feature>
<evidence type="ECO:0000256" key="8">
    <source>
        <dbReference type="ARBA" id="ARBA00022989"/>
    </source>
</evidence>
<name>A0ABM7WS68_9BACT</name>
<feature type="transmembrane region" description="Helical" evidence="13">
    <location>
        <begin position="6"/>
        <end position="26"/>
    </location>
</feature>
<dbReference type="Gene3D" id="1.20.950.20">
    <property type="entry name" value="Transmembrane di-heme cytochromes, Chain C"/>
    <property type="match status" value="1"/>
</dbReference>
<keyword evidence="3" id="KW-1003">Cell membrane</keyword>
<evidence type="ECO:0000256" key="13">
    <source>
        <dbReference type="SAM" id="Phobius"/>
    </source>
</evidence>
<evidence type="ECO:0000256" key="10">
    <source>
        <dbReference type="ARBA" id="ARBA00023004"/>
    </source>
</evidence>
<dbReference type="InterPro" id="IPR051936">
    <property type="entry name" value="Heme-iron_electron_transfer"/>
</dbReference>
<dbReference type="RefSeq" id="WP_248359878.1">
    <property type="nucleotide sequence ID" value="NZ_AP025591.1"/>
</dbReference>
<dbReference type="EMBL" id="AP025591">
    <property type="protein sequence ID" value="BDG02317.1"/>
    <property type="molecule type" value="Genomic_DNA"/>
</dbReference>
<feature type="transmembrane region" description="Helical" evidence="13">
    <location>
        <begin position="81"/>
        <end position="104"/>
    </location>
</feature>
<keyword evidence="9" id="KW-0560">Oxidoreductase</keyword>
<evidence type="ECO:0000256" key="2">
    <source>
        <dbReference type="ARBA" id="ARBA00022448"/>
    </source>
</evidence>
<keyword evidence="16" id="KW-1185">Reference proteome</keyword>
<comment type="subcellular location">
    <subcellularLocation>
        <location evidence="1">Cell membrane</location>
        <topology evidence="1">Multi-pass membrane protein</topology>
    </subcellularLocation>
</comment>
<gene>
    <name evidence="15" type="primary">narI</name>
    <name evidence="15" type="ORF">AMOR_13130</name>
</gene>
<dbReference type="Proteomes" id="UP001162891">
    <property type="component" value="Chromosome"/>
</dbReference>
<accession>A0ABM7WS68</accession>
<keyword evidence="7" id="KW-0249">Electron transport</keyword>
<reference evidence="16" key="1">
    <citation type="journal article" date="2022" name="Int. J. Syst. Evol. Microbiol.">
        <title>Anaeromyxobacter oryzae sp. nov., Anaeromyxobacter diazotrophicus sp. nov. and Anaeromyxobacter paludicola sp. nov., isolated from paddy soils.</title>
        <authorList>
            <person name="Itoh H."/>
            <person name="Xu Z."/>
            <person name="Mise K."/>
            <person name="Masuda Y."/>
            <person name="Ushijima N."/>
            <person name="Hayakawa C."/>
            <person name="Shiratori Y."/>
            <person name="Senoo K."/>
        </authorList>
    </citation>
    <scope>NUCLEOTIDE SEQUENCE [LARGE SCALE GENOMIC DNA]</scope>
    <source>
        <strain evidence="16">Red232</strain>
    </source>
</reference>
<evidence type="ECO:0000256" key="4">
    <source>
        <dbReference type="ARBA" id="ARBA00022617"/>
    </source>
</evidence>
<dbReference type="NCBIfam" id="TIGR00351">
    <property type="entry name" value="narI"/>
    <property type="match status" value="1"/>
</dbReference>
<evidence type="ECO:0000256" key="6">
    <source>
        <dbReference type="ARBA" id="ARBA00022723"/>
    </source>
</evidence>
<evidence type="ECO:0000256" key="11">
    <source>
        <dbReference type="ARBA" id="ARBA00023063"/>
    </source>
</evidence>
<keyword evidence="10" id="KW-0408">Iron</keyword>
<evidence type="ECO:0000313" key="15">
    <source>
        <dbReference type="EMBL" id="BDG02317.1"/>
    </source>
</evidence>
<keyword evidence="8 13" id="KW-1133">Transmembrane helix</keyword>
<evidence type="ECO:0000259" key="14">
    <source>
        <dbReference type="Pfam" id="PF02665"/>
    </source>
</evidence>
<dbReference type="Pfam" id="PF02665">
    <property type="entry name" value="Nitrate_red_gam"/>
    <property type="match status" value="1"/>
</dbReference>
<organism evidence="15 16">
    <name type="scientific">Anaeromyxobacter oryzae</name>
    <dbReference type="NCBI Taxonomy" id="2918170"/>
    <lineage>
        <taxon>Bacteria</taxon>
        <taxon>Pseudomonadati</taxon>
        <taxon>Myxococcota</taxon>
        <taxon>Myxococcia</taxon>
        <taxon>Myxococcales</taxon>
        <taxon>Cystobacterineae</taxon>
        <taxon>Anaeromyxobacteraceae</taxon>
        <taxon>Anaeromyxobacter</taxon>
    </lineage>
</organism>
<evidence type="ECO:0000256" key="1">
    <source>
        <dbReference type="ARBA" id="ARBA00004651"/>
    </source>
</evidence>
<keyword evidence="2" id="KW-0813">Transport</keyword>
<protein>
    <submittedName>
        <fullName evidence="15">Respiratory nitrate reductase subunit gamma</fullName>
    </submittedName>
</protein>
<keyword evidence="12 13" id="KW-0472">Membrane</keyword>
<evidence type="ECO:0000256" key="12">
    <source>
        <dbReference type="ARBA" id="ARBA00023136"/>
    </source>
</evidence>
<dbReference type="SUPFAM" id="SSF103501">
    <property type="entry name" value="Respiratory nitrate reductase 1 gamma chain"/>
    <property type="match status" value="1"/>
</dbReference>
<feature type="domain" description="NarG-like" evidence="14">
    <location>
        <begin position="2"/>
        <end position="218"/>
    </location>
</feature>
<evidence type="ECO:0000256" key="3">
    <source>
        <dbReference type="ARBA" id="ARBA00022475"/>
    </source>
</evidence>
<dbReference type="PANTHER" id="PTHR30598:SF3">
    <property type="entry name" value="RESPIRATORY NITRATE REDUCTASE 1 GAMMA CHAIN"/>
    <property type="match status" value="1"/>
</dbReference>
<dbReference type="InterPro" id="IPR036197">
    <property type="entry name" value="NarG-like_sf"/>
</dbReference>
<feature type="transmembrane region" description="Helical" evidence="13">
    <location>
        <begin position="46"/>
        <end position="69"/>
    </location>
</feature>
<keyword evidence="4" id="KW-0349">Heme</keyword>
<proteinExistence type="predicted"/>
<dbReference type="PANTHER" id="PTHR30598">
    <property type="entry name" value="NITRATE REDUCTASE PRIVATE CHAPERONE, REDOX ENZYME MATURATION PROTEIN REMP FAMILY"/>
    <property type="match status" value="1"/>
</dbReference>
<evidence type="ECO:0000256" key="9">
    <source>
        <dbReference type="ARBA" id="ARBA00023002"/>
    </source>
</evidence>
<sequence>MNAFFFVAWPYVAWVLAIVAGIYRYFTARYTYSSLSSEMLASRSLFWGSVSWHYGIIPILLAHLLAGVFPSAAAAAVSRPGALLGLEVVGLALAFLSILGIATLIGRRLGTRSPLRRETSGMDWVLLAVLALQVVTGAGIALFVRWGSRWYPYTAAPWFWSIVRLDPDPAKVAALPGFVQLHFVSGFLLIALFPFTRLVHLVTVPVTYLWRPYQIVSWLGRRGAGRSPMP</sequence>
<keyword evidence="5 13" id="KW-0812">Transmembrane</keyword>